<reference evidence="2 3" key="1">
    <citation type="journal article" date="2014" name="BMC Genomics">
        <title>Oil accumulation mechanisms of the oleaginous microalga Chlorella protothecoides revealed through its genome, transcriptomes, and proteomes.</title>
        <authorList>
            <person name="Gao C."/>
            <person name="Wang Y."/>
            <person name="Shen Y."/>
            <person name="Yan D."/>
            <person name="He X."/>
            <person name="Dai J."/>
            <person name="Wu Q."/>
        </authorList>
    </citation>
    <scope>NUCLEOTIDE SEQUENCE [LARGE SCALE GENOMIC DNA]</scope>
    <source>
        <strain evidence="2 3">0710</strain>
    </source>
</reference>
<dbReference type="KEGG" id="apro:F751_0059"/>
<accession>A0A087S9Z7</accession>
<dbReference type="GeneID" id="23611450"/>
<evidence type="ECO:0000256" key="1">
    <source>
        <dbReference type="SAM" id="MobiDB-lite"/>
    </source>
</evidence>
<gene>
    <name evidence="2" type="ORF">F751_0059</name>
</gene>
<comment type="caution">
    <text evidence="2">The sequence shown here is derived from an EMBL/GenBank/DDBJ whole genome shotgun (WGS) entry which is preliminary data.</text>
</comment>
<feature type="non-terminal residue" evidence="2">
    <location>
        <position position="1"/>
    </location>
</feature>
<name>A0A087S9Z7_AUXPR</name>
<organism evidence="2 3">
    <name type="scientific">Auxenochlorella protothecoides</name>
    <name type="common">Green microalga</name>
    <name type="synonym">Chlorella protothecoides</name>
    <dbReference type="NCBI Taxonomy" id="3075"/>
    <lineage>
        <taxon>Eukaryota</taxon>
        <taxon>Viridiplantae</taxon>
        <taxon>Chlorophyta</taxon>
        <taxon>core chlorophytes</taxon>
        <taxon>Trebouxiophyceae</taxon>
        <taxon>Chlorellales</taxon>
        <taxon>Chlorellaceae</taxon>
        <taxon>Auxenochlorella</taxon>
    </lineage>
</organism>
<dbReference type="EMBL" id="APJO01001325">
    <property type="protein sequence ID" value="KFM22551.1"/>
    <property type="molecule type" value="Genomic_DNA"/>
</dbReference>
<proteinExistence type="predicted"/>
<sequence>CNSHYVSHFAAFFVDTGAKISVVESCLWLASGPHGQARSRDSSGMGSPTETLLRLLLPLSGRNRDRAANPNTSPAHSIGRSDGRCVQRAGT</sequence>
<keyword evidence="3" id="KW-1185">Reference proteome</keyword>
<evidence type="ECO:0000313" key="2">
    <source>
        <dbReference type="EMBL" id="KFM22551.1"/>
    </source>
</evidence>
<protein>
    <submittedName>
        <fullName evidence="2">Uncharacterized protein</fullName>
    </submittedName>
</protein>
<dbReference type="Proteomes" id="UP000028924">
    <property type="component" value="Unassembled WGS sequence"/>
</dbReference>
<dbReference type="AlphaFoldDB" id="A0A087S9Z7"/>
<evidence type="ECO:0000313" key="3">
    <source>
        <dbReference type="Proteomes" id="UP000028924"/>
    </source>
</evidence>
<feature type="region of interest" description="Disordered" evidence="1">
    <location>
        <begin position="61"/>
        <end position="91"/>
    </location>
</feature>
<dbReference type="RefSeq" id="XP_011402155.1">
    <property type="nucleotide sequence ID" value="XM_011403853.1"/>
</dbReference>
<dbReference type="OrthoDB" id="1099448at2759"/>
<dbReference type="eggNOG" id="ENOG502S9RN">
    <property type="taxonomic scope" value="Eukaryota"/>
</dbReference>